<sequence length="197" mass="22503">MAPSPMILLTPTEGMAPVFLGSPYPSTQPKWSLKILIFLWATQGILLLWREFIGFWGLVGTMLLGEPFNFLLYLANNVGNFVFLGYIATEMYDYRKDMLEIRVFYERQVQKTVFVGATIAFLLARAGLGAVLDLEFLAYIFWKVLICSPFAVSLFYARCLLNADIRGALEEDRVGMMQRRHLSPKLVHPHPELFNVN</sequence>
<proteinExistence type="predicted"/>
<keyword evidence="1" id="KW-1133">Transmembrane helix</keyword>
<feature type="transmembrane region" description="Helical" evidence="1">
    <location>
        <begin position="70"/>
        <end position="92"/>
    </location>
</feature>
<name>A0A9P7YY72_9HELO</name>
<evidence type="ECO:0000313" key="2">
    <source>
        <dbReference type="EMBL" id="KAG9241577.1"/>
    </source>
</evidence>
<feature type="transmembrane region" description="Helical" evidence="1">
    <location>
        <begin position="113"/>
        <end position="132"/>
    </location>
</feature>
<gene>
    <name evidence="2" type="ORF">BJ878DRAFT_221136</name>
</gene>
<organism evidence="2 3">
    <name type="scientific">Calycina marina</name>
    <dbReference type="NCBI Taxonomy" id="1763456"/>
    <lineage>
        <taxon>Eukaryota</taxon>
        <taxon>Fungi</taxon>
        <taxon>Dikarya</taxon>
        <taxon>Ascomycota</taxon>
        <taxon>Pezizomycotina</taxon>
        <taxon>Leotiomycetes</taxon>
        <taxon>Helotiales</taxon>
        <taxon>Pezizellaceae</taxon>
        <taxon>Calycina</taxon>
    </lineage>
</organism>
<feature type="transmembrane region" description="Helical" evidence="1">
    <location>
        <begin position="35"/>
        <end position="58"/>
    </location>
</feature>
<evidence type="ECO:0000313" key="3">
    <source>
        <dbReference type="Proteomes" id="UP000887226"/>
    </source>
</evidence>
<dbReference type="EMBL" id="MU254190">
    <property type="protein sequence ID" value="KAG9241577.1"/>
    <property type="molecule type" value="Genomic_DNA"/>
</dbReference>
<accession>A0A9P7YY72</accession>
<reference evidence="2" key="1">
    <citation type="journal article" date="2021" name="IMA Fungus">
        <title>Genomic characterization of three marine fungi, including Emericellopsis atlantica sp. nov. with signatures of a generalist lifestyle and marine biomass degradation.</title>
        <authorList>
            <person name="Hagestad O.C."/>
            <person name="Hou L."/>
            <person name="Andersen J.H."/>
            <person name="Hansen E.H."/>
            <person name="Altermark B."/>
            <person name="Li C."/>
            <person name="Kuhnert E."/>
            <person name="Cox R.J."/>
            <person name="Crous P.W."/>
            <person name="Spatafora J.W."/>
            <person name="Lail K."/>
            <person name="Amirebrahimi M."/>
            <person name="Lipzen A."/>
            <person name="Pangilinan J."/>
            <person name="Andreopoulos W."/>
            <person name="Hayes R.D."/>
            <person name="Ng V."/>
            <person name="Grigoriev I.V."/>
            <person name="Jackson S.A."/>
            <person name="Sutton T.D.S."/>
            <person name="Dobson A.D.W."/>
            <person name="Rama T."/>
        </authorList>
    </citation>
    <scope>NUCLEOTIDE SEQUENCE</scope>
    <source>
        <strain evidence="2">TRa3180A</strain>
    </source>
</reference>
<dbReference type="Proteomes" id="UP000887226">
    <property type="component" value="Unassembled WGS sequence"/>
</dbReference>
<keyword evidence="1" id="KW-0472">Membrane</keyword>
<keyword evidence="1" id="KW-0812">Transmembrane</keyword>
<evidence type="ECO:0000256" key="1">
    <source>
        <dbReference type="SAM" id="Phobius"/>
    </source>
</evidence>
<feature type="transmembrane region" description="Helical" evidence="1">
    <location>
        <begin position="138"/>
        <end position="157"/>
    </location>
</feature>
<comment type="caution">
    <text evidence="2">The sequence shown here is derived from an EMBL/GenBank/DDBJ whole genome shotgun (WGS) entry which is preliminary data.</text>
</comment>
<dbReference type="AlphaFoldDB" id="A0A9P7YY72"/>
<keyword evidence="3" id="KW-1185">Reference proteome</keyword>
<protein>
    <submittedName>
        <fullName evidence="2">Uncharacterized protein</fullName>
    </submittedName>
</protein>